<protein>
    <submittedName>
        <fullName evidence="1">Uncharacterized protein</fullName>
    </submittedName>
</protein>
<reference evidence="1" key="1">
    <citation type="submission" date="2012-05" db="EMBL/GenBank/DDBJ databases">
        <authorList>
            <person name="Krishnakumar V."/>
            <person name="Cheung F."/>
            <person name="Xiao Y."/>
            <person name="Chan A."/>
            <person name="Moskal W.A."/>
            <person name="Town C.D."/>
        </authorList>
    </citation>
    <scope>NUCLEOTIDE SEQUENCE</scope>
</reference>
<organism evidence="1">
    <name type="scientific">Medicago truncatula</name>
    <name type="common">Barrel medic</name>
    <name type="synonym">Medicago tribuloides</name>
    <dbReference type="NCBI Taxonomy" id="3880"/>
    <lineage>
        <taxon>Eukaryota</taxon>
        <taxon>Viridiplantae</taxon>
        <taxon>Streptophyta</taxon>
        <taxon>Embryophyta</taxon>
        <taxon>Tracheophyta</taxon>
        <taxon>Spermatophyta</taxon>
        <taxon>Magnoliopsida</taxon>
        <taxon>eudicotyledons</taxon>
        <taxon>Gunneridae</taxon>
        <taxon>Pentapetalae</taxon>
        <taxon>rosids</taxon>
        <taxon>fabids</taxon>
        <taxon>Fabales</taxon>
        <taxon>Fabaceae</taxon>
        <taxon>Papilionoideae</taxon>
        <taxon>50 kb inversion clade</taxon>
        <taxon>NPAAA clade</taxon>
        <taxon>Hologalegina</taxon>
        <taxon>IRL clade</taxon>
        <taxon>Trifolieae</taxon>
        <taxon>Medicago</taxon>
    </lineage>
</organism>
<dbReference type="AlphaFoldDB" id="I3SG82"/>
<sequence>MHRFFHFVNLIRAIRYNDITGNFCKVDRKRRIKRAKNEESNNGNVEKAKKESSVVEGTKVLPSGHVSLTIFIRPHSLFYLTAKRHNTEFLYEIEQFKQPQNSVNDLLLLF</sequence>
<accession>I3SG82</accession>
<dbReference type="EMBL" id="BT139479">
    <property type="protein sequence ID" value="AFK39274.1"/>
    <property type="molecule type" value="mRNA"/>
</dbReference>
<proteinExistence type="evidence at transcript level"/>
<name>I3SG82_MEDTR</name>
<evidence type="ECO:0000313" key="1">
    <source>
        <dbReference type="EMBL" id="AFK39274.1"/>
    </source>
</evidence>